<dbReference type="InterPro" id="IPR008884">
    <property type="entry name" value="TylF_MeTrfase"/>
</dbReference>
<dbReference type="PANTHER" id="PTHR40036:SF1">
    <property type="entry name" value="MACROCIN O-METHYLTRANSFERASE"/>
    <property type="match status" value="1"/>
</dbReference>
<dbReference type="EMBL" id="FTRV01000008">
    <property type="protein sequence ID" value="SPM26544.1"/>
    <property type="molecule type" value="Genomic_DNA"/>
</dbReference>
<dbReference type="SUPFAM" id="SSF53335">
    <property type="entry name" value="S-adenosyl-L-methionine-dependent methyltransferases"/>
    <property type="match status" value="1"/>
</dbReference>
<dbReference type="Gene3D" id="3.40.50.150">
    <property type="entry name" value="Vaccinia Virus protein VP39"/>
    <property type="match status" value="1"/>
</dbReference>
<dbReference type="AlphaFoldDB" id="A0A2U3N562"/>
<dbReference type="InterPro" id="IPR029063">
    <property type="entry name" value="SAM-dependent_MTases_sf"/>
</dbReference>
<organism evidence="1 2">
    <name type="scientific">Mycobacterium terramassiliense</name>
    <dbReference type="NCBI Taxonomy" id="1841859"/>
    <lineage>
        <taxon>Bacteria</taxon>
        <taxon>Bacillati</taxon>
        <taxon>Actinomycetota</taxon>
        <taxon>Actinomycetes</taxon>
        <taxon>Mycobacteriales</taxon>
        <taxon>Mycobacteriaceae</taxon>
        <taxon>Mycobacterium</taxon>
    </lineage>
</organism>
<gene>
    <name evidence="1" type="ORF">MTAB308_19</name>
</gene>
<evidence type="ECO:0000313" key="2">
    <source>
        <dbReference type="Proteomes" id="UP000241595"/>
    </source>
</evidence>
<dbReference type="PANTHER" id="PTHR40036">
    <property type="entry name" value="MACROCIN O-METHYLTRANSFERASE"/>
    <property type="match status" value="1"/>
</dbReference>
<protein>
    <submittedName>
        <fullName evidence="1">Mycobacterium terramassiliense ORFan</fullName>
    </submittedName>
</protein>
<dbReference type="Pfam" id="PF05711">
    <property type="entry name" value="TylF"/>
    <property type="match status" value="1"/>
</dbReference>
<keyword evidence="2" id="KW-1185">Reference proteome</keyword>
<reference evidence="1 2" key="1">
    <citation type="submission" date="2017-01" db="EMBL/GenBank/DDBJ databases">
        <authorList>
            <consortium name="Urmite Genomes"/>
        </authorList>
    </citation>
    <scope>NUCLEOTIDE SEQUENCE [LARGE SCALE GENOMIC DNA]</scope>
    <source>
        <strain evidence="1 2">AB308</strain>
    </source>
</reference>
<dbReference type="STRING" id="1841859.GCA_900157385_00013"/>
<sequence length="406" mass="45138">VDMAAALGEEGRDRRMEVEISGVTLRPSNDLITAANLEYPRKGPVDGCAFQVYGWVVCKAPVARLEFVHEQSVVARCELTLSRPDVDKVYGSSSPVGFWKAIGTVGLAPVFTLEVRVVFEDGRRDVIAEIRGTQQVSPSLTPSIRVQEPAYQGSGRGRLVQRYLNLLEASLTGMLVEDAPCDFWSDGKFDPNNRLLGRDWPSLSFSMIGSVRMRNLRYACETVILDGVKGDFVETGVWRGGACILMRGILEAYGDGARRVFVADSFAGLPPPDPEKFPADAGDQHHTHSQLKVSRADVEDNFRRFGLLDERVVFLEGWFKDTLPAAPIDRLAVLRLDGDMYESTIEALDALYHKVPYGGFVIVDDYQIPACAKAVHDFRERYAITSPILPIDGWGTYWRIDHAPIR</sequence>
<accession>A0A2U3N562</accession>
<feature type="non-terminal residue" evidence="1">
    <location>
        <position position="1"/>
    </location>
</feature>
<dbReference type="Proteomes" id="UP000241595">
    <property type="component" value="Unassembled WGS sequence"/>
</dbReference>
<proteinExistence type="predicted"/>
<evidence type="ECO:0000313" key="1">
    <source>
        <dbReference type="EMBL" id="SPM26544.1"/>
    </source>
</evidence>
<name>A0A2U3N562_9MYCO</name>